<dbReference type="AlphaFoldDB" id="A0A365XUI9"/>
<dbReference type="GO" id="GO:0009279">
    <property type="term" value="C:cell outer membrane"/>
    <property type="evidence" value="ECO:0007669"/>
    <property type="project" value="UniProtKB-SubCell"/>
</dbReference>
<reference evidence="7 8" key="1">
    <citation type="submission" date="2018-05" db="EMBL/GenBank/DDBJ databases">
        <title>Chitinophaga sp. K3CV102501T nov., isolated from isolated from a monsoon evergreen broad-leaved forest soil.</title>
        <authorList>
            <person name="Lv Y."/>
        </authorList>
    </citation>
    <scope>NUCLEOTIDE SEQUENCE [LARGE SCALE GENOMIC DNA]</scope>
    <source>
        <strain evidence="7 8">GDMCC 1.1325</strain>
    </source>
</reference>
<evidence type="ECO:0000256" key="5">
    <source>
        <dbReference type="ARBA" id="ARBA00023237"/>
    </source>
</evidence>
<dbReference type="Pfam" id="PF07980">
    <property type="entry name" value="SusD_RagB"/>
    <property type="match status" value="1"/>
</dbReference>
<feature type="domain" description="RagB/SusD" evidence="6">
    <location>
        <begin position="41"/>
        <end position="69"/>
    </location>
</feature>
<evidence type="ECO:0000256" key="2">
    <source>
        <dbReference type="ARBA" id="ARBA00006275"/>
    </source>
</evidence>
<evidence type="ECO:0000256" key="1">
    <source>
        <dbReference type="ARBA" id="ARBA00004442"/>
    </source>
</evidence>
<organism evidence="7 8">
    <name type="scientific">Chitinophaga flava</name>
    <dbReference type="NCBI Taxonomy" id="2259036"/>
    <lineage>
        <taxon>Bacteria</taxon>
        <taxon>Pseudomonadati</taxon>
        <taxon>Bacteroidota</taxon>
        <taxon>Chitinophagia</taxon>
        <taxon>Chitinophagales</taxon>
        <taxon>Chitinophagaceae</taxon>
        <taxon>Chitinophaga</taxon>
    </lineage>
</organism>
<proteinExistence type="inferred from homology"/>
<sequence>MVTLTLDDLLAERGREFIWEGCRRQDLVRFGKWNSAWQFHPADPDFRKLFPIPQAQLDANPNLEQNPGYK</sequence>
<evidence type="ECO:0000256" key="3">
    <source>
        <dbReference type="ARBA" id="ARBA00022729"/>
    </source>
</evidence>
<accession>A0A365XUI9</accession>
<keyword evidence="4" id="KW-0472">Membrane</keyword>
<dbReference type="OrthoDB" id="9783641at2"/>
<dbReference type="EMBL" id="QFFJ01000002">
    <property type="protein sequence ID" value="RBL90022.1"/>
    <property type="molecule type" value="Genomic_DNA"/>
</dbReference>
<keyword evidence="3" id="KW-0732">Signal</keyword>
<dbReference type="Gene3D" id="1.25.40.10">
    <property type="entry name" value="Tetratricopeptide repeat domain"/>
    <property type="match status" value="1"/>
</dbReference>
<comment type="caution">
    <text evidence="7">The sequence shown here is derived from an EMBL/GenBank/DDBJ whole genome shotgun (WGS) entry which is preliminary data.</text>
</comment>
<evidence type="ECO:0000313" key="7">
    <source>
        <dbReference type="EMBL" id="RBL90022.1"/>
    </source>
</evidence>
<evidence type="ECO:0000259" key="6">
    <source>
        <dbReference type="Pfam" id="PF07980"/>
    </source>
</evidence>
<evidence type="ECO:0000313" key="8">
    <source>
        <dbReference type="Proteomes" id="UP000253410"/>
    </source>
</evidence>
<gene>
    <name evidence="7" type="ORF">DF182_26475</name>
</gene>
<dbReference type="SUPFAM" id="SSF48452">
    <property type="entry name" value="TPR-like"/>
    <property type="match status" value="1"/>
</dbReference>
<evidence type="ECO:0000256" key="4">
    <source>
        <dbReference type="ARBA" id="ARBA00023136"/>
    </source>
</evidence>
<name>A0A365XUI9_9BACT</name>
<keyword evidence="5" id="KW-0998">Cell outer membrane</keyword>
<protein>
    <recommendedName>
        <fullName evidence="6">RagB/SusD domain-containing protein</fullName>
    </recommendedName>
</protein>
<dbReference type="Gene3D" id="1.25.40.390">
    <property type="match status" value="1"/>
</dbReference>
<keyword evidence="8" id="KW-1185">Reference proteome</keyword>
<comment type="subcellular location">
    <subcellularLocation>
        <location evidence="1">Cell outer membrane</location>
    </subcellularLocation>
</comment>
<dbReference type="InterPro" id="IPR012944">
    <property type="entry name" value="SusD_RagB_dom"/>
</dbReference>
<dbReference type="InterPro" id="IPR011990">
    <property type="entry name" value="TPR-like_helical_dom_sf"/>
</dbReference>
<comment type="similarity">
    <text evidence="2">Belongs to the SusD family.</text>
</comment>
<dbReference type="Proteomes" id="UP000253410">
    <property type="component" value="Unassembled WGS sequence"/>
</dbReference>